<sequence length="194" mass="21649">MFQRERTHELTSGDGNALTERLAELQFHRLHRAFEADTYYSDGTRIRQRNGYAEITRTAAAAEHHHITGVTHLTAKVVLLSGDQAVAAHELLSALGLDYLVRVQKVRTVFQHVQETITVTVDELTDLQRCFAETKVTASTMTNARQRLAAAEHSLGLSHCRIEPRPYPELVLAHLAAHNSEPAKAGERPWTAVP</sequence>
<dbReference type="SUPFAM" id="SSF55154">
    <property type="entry name" value="CYTH-like phosphatases"/>
    <property type="match status" value="1"/>
</dbReference>
<dbReference type="STRING" id="994479.GCA_000194155_04882"/>
<evidence type="ECO:0000313" key="2">
    <source>
        <dbReference type="EMBL" id="PKW18730.1"/>
    </source>
</evidence>
<name>A0A2N3Y748_SACSN</name>
<feature type="domain" description="CYTH" evidence="1">
    <location>
        <begin position="10"/>
        <end position="139"/>
    </location>
</feature>
<comment type="caution">
    <text evidence="2">The sequence shown here is derived from an EMBL/GenBank/DDBJ whole genome shotgun (WGS) entry which is preliminary data.</text>
</comment>
<gene>
    <name evidence="2" type="ORF">A8926_6856</name>
</gene>
<dbReference type="Pfam" id="PF01928">
    <property type="entry name" value="CYTH"/>
    <property type="match status" value="1"/>
</dbReference>
<accession>A0A2N3Y748</accession>
<dbReference type="Gene3D" id="2.40.320.10">
    <property type="entry name" value="Hypothetical Protein Pfu-838710-001"/>
    <property type="match status" value="1"/>
</dbReference>
<dbReference type="InterPro" id="IPR023577">
    <property type="entry name" value="CYTH_domain"/>
</dbReference>
<dbReference type="AlphaFoldDB" id="A0A2N3Y748"/>
<dbReference type="Proteomes" id="UP000233786">
    <property type="component" value="Unassembled WGS sequence"/>
</dbReference>
<evidence type="ECO:0000313" key="3">
    <source>
        <dbReference type="Proteomes" id="UP000233786"/>
    </source>
</evidence>
<dbReference type="InterPro" id="IPR033469">
    <property type="entry name" value="CYTH-like_dom_sf"/>
</dbReference>
<dbReference type="RefSeq" id="WP_010310217.1">
    <property type="nucleotide sequence ID" value="NZ_CP061007.1"/>
</dbReference>
<reference evidence="2" key="1">
    <citation type="submission" date="2017-12" db="EMBL/GenBank/DDBJ databases">
        <title>Sequencing the genomes of 1000 Actinobacteria strains.</title>
        <authorList>
            <person name="Klenk H.-P."/>
        </authorList>
    </citation>
    <scope>NUCLEOTIDE SEQUENCE [LARGE SCALE GENOMIC DNA]</scope>
    <source>
        <strain evidence="2">DSM 44228</strain>
    </source>
</reference>
<keyword evidence="3" id="KW-1185">Reference proteome</keyword>
<evidence type="ECO:0000259" key="1">
    <source>
        <dbReference type="Pfam" id="PF01928"/>
    </source>
</evidence>
<protein>
    <submittedName>
        <fullName evidence="2">Adenylate cyclase class 2</fullName>
    </submittedName>
</protein>
<organism evidence="2 3">
    <name type="scientific">Saccharopolyspora spinosa</name>
    <dbReference type="NCBI Taxonomy" id="60894"/>
    <lineage>
        <taxon>Bacteria</taxon>
        <taxon>Bacillati</taxon>
        <taxon>Actinomycetota</taxon>
        <taxon>Actinomycetes</taxon>
        <taxon>Pseudonocardiales</taxon>
        <taxon>Pseudonocardiaceae</taxon>
        <taxon>Saccharopolyspora</taxon>
    </lineage>
</organism>
<dbReference type="EMBL" id="PJNB01000001">
    <property type="protein sequence ID" value="PKW18730.1"/>
    <property type="molecule type" value="Genomic_DNA"/>
</dbReference>
<proteinExistence type="predicted"/>